<dbReference type="Proteomes" id="UP000016922">
    <property type="component" value="Unassembled WGS sequence"/>
</dbReference>
<dbReference type="HOGENOM" id="CLU_1256121_0_0_1"/>
<reference evidence="1 2" key="1">
    <citation type="journal article" date="2013" name="BMC Genomics">
        <title>Genomics-driven discovery of the pneumocandin biosynthetic gene cluster in the fungus Glarea lozoyensis.</title>
        <authorList>
            <person name="Chen L."/>
            <person name="Yue Q."/>
            <person name="Zhang X."/>
            <person name="Xiang M."/>
            <person name="Wang C."/>
            <person name="Li S."/>
            <person name="Che Y."/>
            <person name="Ortiz-Lopez F.J."/>
            <person name="Bills G.F."/>
            <person name="Liu X."/>
            <person name="An Z."/>
        </authorList>
    </citation>
    <scope>NUCLEOTIDE SEQUENCE [LARGE SCALE GENOMIC DNA]</scope>
    <source>
        <strain evidence="2">ATCC 20868 / MF5171</strain>
    </source>
</reference>
<dbReference type="KEGG" id="glz:GLAREA_05699"/>
<dbReference type="RefSeq" id="XP_008077179.1">
    <property type="nucleotide sequence ID" value="XM_008078988.1"/>
</dbReference>
<dbReference type="OrthoDB" id="10278258at2759"/>
<organism evidence="1 2">
    <name type="scientific">Glarea lozoyensis (strain ATCC 20868 / MF5171)</name>
    <dbReference type="NCBI Taxonomy" id="1116229"/>
    <lineage>
        <taxon>Eukaryota</taxon>
        <taxon>Fungi</taxon>
        <taxon>Dikarya</taxon>
        <taxon>Ascomycota</taxon>
        <taxon>Pezizomycotina</taxon>
        <taxon>Leotiomycetes</taxon>
        <taxon>Helotiales</taxon>
        <taxon>Helotiaceae</taxon>
        <taxon>Glarea</taxon>
    </lineage>
</organism>
<evidence type="ECO:0000313" key="2">
    <source>
        <dbReference type="Proteomes" id="UP000016922"/>
    </source>
</evidence>
<accession>S3DWP8</accession>
<sequence>MDTTIFERFENFLKIVDFTLLNEDPILHDEQSATQEVKHPDNPFGSSTFIIHKLDIQGTSHDRYWHCIQIRERVGTQPASDHDIRATVLVPRGIRTVDDDEWKVFLTDAFKDDTEGQETYGYQLEWDVTTVLNYLGDLEMTGICDHVELYGYAVDLITAGSKVEYTLSKLSNYGEEETAMPDVIAVWEKTEGMLLDWHEVAVGLESNYAAEDSDSEPRRC</sequence>
<keyword evidence="2" id="KW-1185">Reference proteome</keyword>
<proteinExistence type="predicted"/>
<evidence type="ECO:0000313" key="1">
    <source>
        <dbReference type="EMBL" id="EPE36361.1"/>
    </source>
</evidence>
<dbReference type="EMBL" id="KE145353">
    <property type="protein sequence ID" value="EPE36361.1"/>
    <property type="molecule type" value="Genomic_DNA"/>
</dbReference>
<dbReference type="AlphaFoldDB" id="S3DWP8"/>
<name>S3DWP8_GLAL2</name>
<gene>
    <name evidence="1" type="ORF">GLAREA_05699</name>
</gene>
<protein>
    <submittedName>
        <fullName evidence="1">Uncharacterized protein</fullName>
    </submittedName>
</protein>
<dbReference type="GeneID" id="19464753"/>